<dbReference type="GO" id="GO:0005886">
    <property type="term" value="C:plasma membrane"/>
    <property type="evidence" value="ECO:0007669"/>
    <property type="project" value="UniProtKB-SubCell"/>
</dbReference>
<evidence type="ECO:0000259" key="13">
    <source>
        <dbReference type="Pfam" id="PF18075"/>
    </source>
</evidence>
<feature type="transmembrane region" description="Helical" evidence="11">
    <location>
        <begin position="253"/>
        <end position="279"/>
    </location>
</feature>
<feature type="domain" description="ABC3 transporter permease C-terminal" evidence="12">
    <location>
        <begin position="168"/>
        <end position="285"/>
    </location>
</feature>
<keyword evidence="4 10" id="KW-1003">Cell membrane</keyword>
<accession>A0A6I6JTS6</accession>
<dbReference type="PANTHER" id="PTHR47755">
    <property type="entry name" value="CELL DIVISION PROTEIN FTSX"/>
    <property type="match status" value="1"/>
</dbReference>
<evidence type="ECO:0000256" key="11">
    <source>
        <dbReference type="SAM" id="Phobius"/>
    </source>
</evidence>
<dbReference type="KEGG" id="mcos:GM418_07665"/>
<reference evidence="14 15" key="1">
    <citation type="submission" date="2019-11" db="EMBL/GenBank/DDBJ databases">
        <authorList>
            <person name="Zheng R.K."/>
            <person name="Sun C.M."/>
        </authorList>
    </citation>
    <scope>NUCLEOTIDE SEQUENCE [LARGE SCALE GENOMIC DNA]</scope>
    <source>
        <strain evidence="14 15">WC007</strain>
    </source>
</reference>
<feature type="transmembrane region" description="Helical" evidence="11">
    <location>
        <begin position="163"/>
        <end position="182"/>
    </location>
</feature>
<evidence type="ECO:0000256" key="5">
    <source>
        <dbReference type="ARBA" id="ARBA00022618"/>
    </source>
</evidence>
<name>A0A6I6JTS6_9BACT</name>
<feature type="transmembrane region" description="Helical" evidence="11">
    <location>
        <begin position="219"/>
        <end position="241"/>
    </location>
</feature>
<dbReference type="Gene3D" id="3.30.70.3040">
    <property type="match status" value="1"/>
</dbReference>
<feature type="transmembrane region" description="Helical" evidence="11">
    <location>
        <begin position="21"/>
        <end position="41"/>
    </location>
</feature>
<evidence type="ECO:0000256" key="7">
    <source>
        <dbReference type="ARBA" id="ARBA00022989"/>
    </source>
</evidence>
<dbReference type="InterPro" id="IPR003838">
    <property type="entry name" value="ABC3_permease_C"/>
</dbReference>
<keyword evidence="9 10" id="KW-0131">Cell cycle</keyword>
<dbReference type="PANTHER" id="PTHR47755:SF1">
    <property type="entry name" value="CELL DIVISION PROTEIN FTSX"/>
    <property type="match status" value="1"/>
</dbReference>
<evidence type="ECO:0000256" key="10">
    <source>
        <dbReference type="PIRNR" id="PIRNR003097"/>
    </source>
</evidence>
<dbReference type="Proteomes" id="UP000428260">
    <property type="component" value="Chromosome"/>
</dbReference>
<keyword evidence="7 11" id="KW-1133">Transmembrane helix</keyword>
<keyword evidence="15" id="KW-1185">Reference proteome</keyword>
<dbReference type="RefSeq" id="WP_158864775.1">
    <property type="nucleotide sequence ID" value="NZ_CP046401.1"/>
</dbReference>
<dbReference type="PIRSF" id="PIRSF003097">
    <property type="entry name" value="FtsX"/>
    <property type="match status" value="1"/>
</dbReference>
<gene>
    <name evidence="14" type="ORF">GM418_07665</name>
</gene>
<organism evidence="14 15">
    <name type="scientific">Maribellus comscasis</name>
    <dbReference type="NCBI Taxonomy" id="2681766"/>
    <lineage>
        <taxon>Bacteria</taxon>
        <taxon>Pseudomonadati</taxon>
        <taxon>Bacteroidota</taxon>
        <taxon>Bacteroidia</taxon>
        <taxon>Marinilabiliales</taxon>
        <taxon>Prolixibacteraceae</taxon>
        <taxon>Maribellus</taxon>
    </lineage>
</organism>
<comment type="similarity">
    <text evidence="2 10">Belongs to the ABC-4 integral membrane protein family. FtsX subfamily.</text>
</comment>
<keyword evidence="8 10" id="KW-0472">Membrane</keyword>
<keyword evidence="6 11" id="KW-0812">Transmembrane</keyword>
<dbReference type="Pfam" id="PF02687">
    <property type="entry name" value="FtsX"/>
    <property type="match status" value="1"/>
</dbReference>
<evidence type="ECO:0000256" key="4">
    <source>
        <dbReference type="ARBA" id="ARBA00022475"/>
    </source>
</evidence>
<comment type="subcellular location">
    <subcellularLocation>
        <location evidence="1">Cell membrane</location>
        <topology evidence="1">Multi-pass membrane protein</topology>
    </subcellularLocation>
</comment>
<feature type="domain" description="FtsX extracellular" evidence="13">
    <location>
        <begin position="54"/>
        <end position="146"/>
    </location>
</feature>
<keyword evidence="5 10" id="KW-0132">Cell division</keyword>
<dbReference type="Pfam" id="PF18075">
    <property type="entry name" value="FtsX_ECD"/>
    <property type="match status" value="1"/>
</dbReference>
<dbReference type="GO" id="GO:0051301">
    <property type="term" value="P:cell division"/>
    <property type="evidence" value="ECO:0007669"/>
    <property type="project" value="UniProtKB-KW"/>
</dbReference>
<dbReference type="EMBL" id="CP046401">
    <property type="protein sequence ID" value="QGY43542.1"/>
    <property type="molecule type" value="Genomic_DNA"/>
</dbReference>
<evidence type="ECO:0000256" key="3">
    <source>
        <dbReference type="ARBA" id="ARBA00021907"/>
    </source>
</evidence>
<dbReference type="InterPro" id="IPR040690">
    <property type="entry name" value="FtsX_ECD"/>
</dbReference>
<sequence>MVNQKPKKLKKRIFSSWLTSMVSISLVLIMLGTLGLILINAGRLSEYVREKIGFTVVLQDNLNEVDIIRFQKVLNATDYVKSTRYIDKEEAAQELTEQLGEDFTGFLGYNPLFASIDVKLYAPYTHPDSLTLIEKNFQEYSEVKEVYYQKNLVSVINKNVSKISLVLIIISALLIFIFVALINNTIRISIYSQRFTINTMQMVGASHSFIRKPFLQQSLYWGVYGAFLANIVVLGTFYIYKKELTGIISQSDISVAVIVFAMVILLGMLISYFSTMLAVNKYLRLKFDELF</sequence>
<dbReference type="InterPro" id="IPR004513">
    <property type="entry name" value="FtsX"/>
</dbReference>
<evidence type="ECO:0000313" key="15">
    <source>
        <dbReference type="Proteomes" id="UP000428260"/>
    </source>
</evidence>
<evidence type="ECO:0000256" key="2">
    <source>
        <dbReference type="ARBA" id="ARBA00007379"/>
    </source>
</evidence>
<evidence type="ECO:0000313" key="14">
    <source>
        <dbReference type="EMBL" id="QGY43542.1"/>
    </source>
</evidence>
<protein>
    <recommendedName>
        <fullName evidence="3 10">Cell division protein FtsX</fullName>
    </recommendedName>
</protein>
<evidence type="ECO:0000256" key="8">
    <source>
        <dbReference type="ARBA" id="ARBA00023136"/>
    </source>
</evidence>
<dbReference type="AlphaFoldDB" id="A0A6I6JTS6"/>
<evidence type="ECO:0000256" key="1">
    <source>
        <dbReference type="ARBA" id="ARBA00004651"/>
    </source>
</evidence>
<evidence type="ECO:0000259" key="12">
    <source>
        <dbReference type="Pfam" id="PF02687"/>
    </source>
</evidence>
<evidence type="ECO:0000256" key="9">
    <source>
        <dbReference type="ARBA" id="ARBA00023306"/>
    </source>
</evidence>
<evidence type="ECO:0000256" key="6">
    <source>
        <dbReference type="ARBA" id="ARBA00022692"/>
    </source>
</evidence>
<proteinExistence type="inferred from homology"/>